<dbReference type="KEGG" id="cyj:Cyan7822_2082"/>
<protein>
    <recommendedName>
        <fullName evidence="1">Putative restriction endonuclease domain-containing protein</fullName>
    </recommendedName>
</protein>
<dbReference type="AlphaFoldDB" id="E0UCJ3"/>
<proteinExistence type="predicted"/>
<dbReference type="PANTHER" id="PTHR34107:SF7">
    <property type="entry name" value="SLR2092 PROTEIN"/>
    <property type="match status" value="1"/>
</dbReference>
<dbReference type="InterPro" id="IPR012296">
    <property type="entry name" value="Nuclease_put_TT1808"/>
</dbReference>
<evidence type="ECO:0000313" key="3">
    <source>
        <dbReference type="Proteomes" id="UP000008206"/>
    </source>
</evidence>
<dbReference type="CDD" id="cd06260">
    <property type="entry name" value="DUF820-like"/>
    <property type="match status" value="1"/>
</dbReference>
<evidence type="ECO:0000313" key="2">
    <source>
        <dbReference type="EMBL" id="ADN14064.1"/>
    </source>
</evidence>
<feature type="domain" description="Putative restriction endonuclease" evidence="1">
    <location>
        <begin position="20"/>
        <end position="190"/>
    </location>
</feature>
<dbReference type="EMBL" id="CP002198">
    <property type="protein sequence ID" value="ADN14064.1"/>
    <property type="molecule type" value="Genomic_DNA"/>
</dbReference>
<sequence length="194" mass="21847">MKVVTVLTLNLSSVGQLTDEAFYNLCRTNPDLKFECTEDGKLIIVSPTGGETGIRNRRITQRLGNWTDEDNSGVSFDSSTCFKLPSGAKRSPDAAWIILERWESLTPEQRQKFPPLAPDFVIELRSPTDELDSLQAKMREYMSNGVRLGWLIDPILRRVEVYRLGEEVEVLESPSSLSGEDVLPGFVLDLDRIL</sequence>
<gene>
    <name evidence="2" type="ordered locus">Cyan7822_2082</name>
</gene>
<evidence type="ECO:0000259" key="1">
    <source>
        <dbReference type="Pfam" id="PF05685"/>
    </source>
</evidence>
<dbReference type="SUPFAM" id="SSF52980">
    <property type="entry name" value="Restriction endonuclease-like"/>
    <property type="match status" value="1"/>
</dbReference>
<dbReference type="InterPro" id="IPR008538">
    <property type="entry name" value="Uma2"/>
</dbReference>
<accession>E0UCJ3</accession>
<name>E0UCJ3_GLOV7</name>
<keyword evidence="3" id="KW-1185">Reference proteome</keyword>
<dbReference type="Pfam" id="PF05685">
    <property type="entry name" value="Uma2"/>
    <property type="match status" value="1"/>
</dbReference>
<dbReference type="Proteomes" id="UP000008206">
    <property type="component" value="Chromosome"/>
</dbReference>
<dbReference type="Gene3D" id="3.90.1570.10">
    <property type="entry name" value="tt1808, chain A"/>
    <property type="match status" value="1"/>
</dbReference>
<dbReference type="HOGENOM" id="CLU_076312_3_0_3"/>
<dbReference type="InterPro" id="IPR011335">
    <property type="entry name" value="Restrct_endonuc-II-like"/>
</dbReference>
<dbReference type="PANTHER" id="PTHR34107">
    <property type="entry name" value="SLL0198 PROTEIN-RELATED"/>
    <property type="match status" value="1"/>
</dbReference>
<reference evidence="3" key="1">
    <citation type="journal article" date="2011" name="MBio">
        <title>Novel metabolic attributes of the genus Cyanothece, comprising a group of unicellular nitrogen-fixing Cyanobacteria.</title>
        <authorList>
            <person name="Bandyopadhyay A."/>
            <person name="Elvitigala T."/>
            <person name="Welsh E."/>
            <person name="Stockel J."/>
            <person name="Liberton M."/>
            <person name="Min H."/>
            <person name="Sherman L.A."/>
            <person name="Pakrasi H.B."/>
        </authorList>
    </citation>
    <scope>NUCLEOTIDE SEQUENCE [LARGE SCALE GENOMIC DNA]</scope>
    <source>
        <strain evidence="3">PCC 7822</strain>
    </source>
</reference>
<organism evidence="2 3">
    <name type="scientific">Gloeothece verrucosa (strain PCC 7822)</name>
    <name type="common">Cyanothece sp. (strain PCC 7822)</name>
    <dbReference type="NCBI Taxonomy" id="497965"/>
    <lineage>
        <taxon>Bacteria</taxon>
        <taxon>Bacillati</taxon>
        <taxon>Cyanobacteriota</taxon>
        <taxon>Cyanophyceae</taxon>
        <taxon>Oscillatoriophycideae</taxon>
        <taxon>Chroococcales</taxon>
        <taxon>Aphanothecaceae</taxon>
        <taxon>Gloeothece</taxon>
        <taxon>Gloeothece verrucosa</taxon>
    </lineage>
</organism>
<dbReference type="STRING" id="497965.Cyan7822_2082"/>
<dbReference type="eggNOG" id="COG4636">
    <property type="taxonomic scope" value="Bacteria"/>
</dbReference>